<organism evidence="1">
    <name type="scientific">Rhizophora mucronata</name>
    <name type="common">Asiatic mangrove</name>
    <dbReference type="NCBI Taxonomy" id="61149"/>
    <lineage>
        <taxon>Eukaryota</taxon>
        <taxon>Viridiplantae</taxon>
        <taxon>Streptophyta</taxon>
        <taxon>Embryophyta</taxon>
        <taxon>Tracheophyta</taxon>
        <taxon>Spermatophyta</taxon>
        <taxon>Magnoliopsida</taxon>
        <taxon>eudicotyledons</taxon>
        <taxon>Gunneridae</taxon>
        <taxon>Pentapetalae</taxon>
        <taxon>rosids</taxon>
        <taxon>fabids</taxon>
        <taxon>Malpighiales</taxon>
        <taxon>Rhizophoraceae</taxon>
        <taxon>Rhizophora</taxon>
    </lineage>
</organism>
<name>A0A2P2QNN0_RHIMU</name>
<dbReference type="EMBL" id="GGEC01088138">
    <property type="protein sequence ID" value="MBX68622.1"/>
    <property type="molecule type" value="Transcribed_RNA"/>
</dbReference>
<evidence type="ECO:0000313" key="1">
    <source>
        <dbReference type="EMBL" id="MBX68622.1"/>
    </source>
</evidence>
<sequence>MVMRISWNQSLASKEVDQ</sequence>
<keyword evidence="1" id="KW-0808">Transferase</keyword>
<keyword evidence="1" id="KW-0418">Kinase</keyword>
<reference evidence="1" key="1">
    <citation type="submission" date="2018-02" db="EMBL/GenBank/DDBJ databases">
        <title>Rhizophora mucronata_Transcriptome.</title>
        <authorList>
            <person name="Meera S.P."/>
            <person name="Sreeshan A."/>
            <person name="Augustine A."/>
        </authorList>
    </citation>
    <scope>NUCLEOTIDE SEQUENCE</scope>
    <source>
        <tissue evidence="1">Leaf</tissue>
    </source>
</reference>
<protein>
    <submittedName>
        <fullName evidence="1">Diacylglycerol kinase 1 isoform X1</fullName>
    </submittedName>
</protein>
<dbReference type="GO" id="GO:0016301">
    <property type="term" value="F:kinase activity"/>
    <property type="evidence" value="ECO:0007669"/>
    <property type="project" value="UniProtKB-KW"/>
</dbReference>
<accession>A0A2P2QNN0</accession>
<proteinExistence type="predicted"/>
<dbReference type="AlphaFoldDB" id="A0A2P2QNN0"/>